<dbReference type="EMBL" id="CAMXCT020003615">
    <property type="protein sequence ID" value="CAL1158754.1"/>
    <property type="molecule type" value="Genomic_DNA"/>
</dbReference>
<dbReference type="EMBL" id="CAMXCT030003615">
    <property type="protein sequence ID" value="CAL4792691.1"/>
    <property type="molecule type" value="Genomic_DNA"/>
</dbReference>
<protein>
    <submittedName>
        <fullName evidence="2">Uncharacterized protein</fullName>
    </submittedName>
</protein>
<dbReference type="AlphaFoldDB" id="A0A9P1G9R0"/>
<reference evidence="3 4" key="2">
    <citation type="submission" date="2024-05" db="EMBL/GenBank/DDBJ databases">
        <authorList>
            <person name="Chen Y."/>
            <person name="Shah S."/>
            <person name="Dougan E. K."/>
            <person name="Thang M."/>
            <person name="Chan C."/>
        </authorList>
    </citation>
    <scope>NUCLEOTIDE SEQUENCE [LARGE SCALE GENOMIC DNA]</scope>
</reference>
<reference evidence="2" key="1">
    <citation type="submission" date="2022-10" db="EMBL/GenBank/DDBJ databases">
        <authorList>
            <person name="Chen Y."/>
            <person name="Dougan E. K."/>
            <person name="Chan C."/>
            <person name="Rhodes N."/>
            <person name="Thang M."/>
        </authorList>
    </citation>
    <scope>NUCLEOTIDE SEQUENCE</scope>
</reference>
<gene>
    <name evidence="2" type="ORF">C1SCF055_LOCUS31109</name>
</gene>
<name>A0A9P1G9R0_9DINO</name>
<proteinExistence type="predicted"/>
<feature type="region of interest" description="Disordered" evidence="1">
    <location>
        <begin position="179"/>
        <end position="207"/>
    </location>
</feature>
<accession>A0A9P1G9R0</accession>
<evidence type="ECO:0000313" key="3">
    <source>
        <dbReference type="EMBL" id="CAL4792691.1"/>
    </source>
</evidence>
<dbReference type="EMBL" id="CAMXCT010003615">
    <property type="protein sequence ID" value="CAI4005379.1"/>
    <property type="molecule type" value="Genomic_DNA"/>
</dbReference>
<dbReference type="OrthoDB" id="419141at2759"/>
<evidence type="ECO:0000256" key="1">
    <source>
        <dbReference type="SAM" id="MobiDB-lite"/>
    </source>
</evidence>
<organism evidence="2">
    <name type="scientific">Cladocopium goreaui</name>
    <dbReference type="NCBI Taxonomy" id="2562237"/>
    <lineage>
        <taxon>Eukaryota</taxon>
        <taxon>Sar</taxon>
        <taxon>Alveolata</taxon>
        <taxon>Dinophyceae</taxon>
        <taxon>Suessiales</taxon>
        <taxon>Symbiodiniaceae</taxon>
        <taxon>Cladocopium</taxon>
    </lineage>
</organism>
<evidence type="ECO:0000313" key="2">
    <source>
        <dbReference type="EMBL" id="CAI4005379.1"/>
    </source>
</evidence>
<comment type="caution">
    <text evidence="2">The sequence shown here is derived from an EMBL/GenBank/DDBJ whole genome shotgun (WGS) entry which is preliminary data.</text>
</comment>
<keyword evidence="4" id="KW-1185">Reference proteome</keyword>
<dbReference type="Proteomes" id="UP001152797">
    <property type="component" value="Unassembled WGS sequence"/>
</dbReference>
<sequence length="207" mass="23115">MQAVMSRQVRCLQALRRSATSWAAHNLKPRNGEILESFLPAAAAKPACITWNLRYEDVLKGNALYPLESLWVHQGKLRCRLVAYIQGSCFHLRLSPSCEAGHTVEEMELQAMLNLFGLTESPLSAFITEENFHHKGVAVELSDMTDRIRAELRVRKFAAVLRPDMGHFDAALGHESPRLDLVTTKPTPPVSEEGEPRQLLTDNGASK</sequence>
<evidence type="ECO:0000313" key="4">
    <source>
        <dbReference type="Proteomes" id="UP001152797"/>
    </source>
</evidence>